<dbReference type="RefSeq" id="WP_092321024.1">
    <property type="nucleotide sequence ID" value="NZ_FNTJ01000004.1"/>
</dbReference>
<keyword evidence="2" id="KW-1185">Reference proteome</keyword>
<organism evidence="1 2">
    <name type="scientific">Pseudomonas saponiphila</name>
    <dbReference type="NCBI Taxonomy" id="556534"/>
    <lineage>
        <taxon>Bacteria</taxon>
        <taxon>Pseudomonadati</taxon>
        <taxon>Pseudomonadota</taxon>
        <taxon>Gammaproteobacteria</taxon>
        <taxon>Pseudomonadales</taxon>
        <taxon>Pseudomonadaceae</taxon>
        <taxon>Pseudomonas</taxon>
    </lineage>
</organism>
<dbReference type="EMBL" id="FNTJ01000004">
    <property type="protein sequence ID" value="SED41964.1"/>
    <property type="molecule type" value="Genomic_DNA"/>
</dbReference>
<accession>A0A1H5AJL9</accession>
<gene>
    <name evidence="1" type="ORF">SAMN05216178_7084</name>
</gene>
<sequence>MTYDRTLEAYRSLLRANPGHGLVIPGDCVAFLLDSDQLYACQVQDGRPLLAWMFPVTAEAWDEDDEAWLSDPGGLETADALNDPQFVPLLVWDRETLESETVAAVAAKVGTSDQGVAITIERNNEGTFYVIWKATAQGVKRHRLHAGSTDARRLEAHARGFIEQINQQHA</sequence>
<proteinExistence type="predicted"/>
<name>A0A1H5AJL9_9PSED</name>
<evidence type="ECO:0000313" key="1">
    <source>
        <dbReference type="EMBL" id="SED41964.1"/>
    </source>
</evidence>
<evidence type="ECO:0000313" key="2">
    <source>
        <dbReference type="Proteomes" id="UP000198982"/>
    </source>
</evidence>
<dbReference type="Proteomes" id="UP000198982">
    <property type="component" value="Unassembled WGS sequence"/>
</dbReference>
<reference evidence="2" key="1">
    <citation type="submission" date="2016-10" db="EMBL/GenBank/DDBJ databases">
        <authorList>
            <person name="Varghese N."/>
            <person name="Submissions S."/>
        </authorList>
    </citation>
    <scope>NUCLEOTIDE SEQUENCE [LARGE SCALE GENOMIC DNA]</scope>
    <source>
        <strain evidence="2">DSM 9751</strain>
    </source>
</reference>
<dbReference type="AlphaFoldDB" id="A0A1H5AJL9"/>
<protein>
    <submittedName>
        <fullName evidence="1">Uncharacterized protein</fullName>
    </submittedName>
</protein>